<reference evidence="1" key="2">
    <citation type="journal article" date="2015" name="Data Brief">
        <title>Shoot transcriptome of the giant reed, Arundo donax.</title>
        <authorList>
            <person name="Barrero R.A."/>
            <person name="Guerrero F.D."/>
            <person name="Moolhuijzen P."/>
            <person name="Goolsby J.A."/>
            <person name="Tidwell J."/>
            <person name="Bellgard S.E."/>
            <person name="Bellgard M.I."/>
        </authorList>
    </citation>
    <scope>NUCLEOTIDE SEQUENCE</scope>
    <source>
        <tissue evidence="1">Shoot tissue taken approximately 20 cm above the soil surface</tissue>
    </source>
</reference>
<protein>
    <submittedName>
        <fullName evidence="1">Uncharacterized protein</fullName>
    </submittedName>
</protein>
<reference evidence="1" key="1">
    <citation type="submission" date="2014-09" db="EMBL/GenBank/DDBJ databases">
        <authorList>
            <person name="Magalhaes I.L.F."/>
            <person name="Oliveira U."/>
            <person name="Santos F.R."/>
            <person name="Vidigal T.H.D.A."/>
            <person name="Brescovit A.D."/>
            <person name="Santos A.J."/>
        </authorList>
    </citation>
    <scope>NUCLEOTIDE SEQUENCE</scope>
    <source>
        <tissue evidence="1">Shoot tissue taken approximately 20 cm above the soil surface</tissue>
    </source>
</reference>
<sequence>MRVYLVLVVWKLCSRALFFSVTKITLLSIYHEGYPGFKRKS</sequence>
<organism evidence="1">
    <name type="scientific">Arundo donax</name>
    <name type="common">Giant reed</name>
    <name type="synonym">Donax arundinaceus</name>
    <dbReference type="NCBI Taxonomy" id="35708"/>
    <lineage>
        <taxon>Eukaryota</taxon>
        <taxon>Viridiplantae</taxon>
        <taxon>Streptophyta</taxon>
        <taxon>Embryophyta</taxon>
        <taxon>Tracheophyta</taxon>
        <taxon>Spermatophyta</taxon>
        <taxon>Magnoliopsida</taxon>
        <taxon>Liliopsida</taxon>
        <taxon>Poales</taxon>
        <taxon>Poaceae</taxon>
        <taxon>PACMAD clade</taxon>
        <taxon>Arundinoideae</taxon>
        <taxon>Arundineae</taxon>
        <taxon>Arundo</taxon>
    </lineage>
</organism>
<dbReference type="AlphaFoldDB" id="A0A0A9G9G2"/>
<name>A0A0A9G9G2_ARUDO</name>
<proteinExistence type="predicted"/>
<evidence type="ECO:0000313" key="1">
    <source>
        <dbReference type="EMBL" id="JAE19181.1"/>
    </source>
</evidence>
<accession>A0A0A9G9G2</accession>
<dbReference type="EMBL" id="GBRH01178715">
    <property type="protein sequence ID" value="JAE19181.1"/>
    <property type="molecule type" value="Transcribed_RNA"/>
</dbReference>